<dbReference type="STRING" id="65489.A0A0D3G5Y9"/>
<feature type="compositionally biased region" description="Polar residues" evidence="1">
    <location>
        <begin position="277"/>
        <end position="291"/>
    </location>
</feature>
<dbReference type="PANTHER" id="PTHR31949:SF21">
    <property type="entry name" value="OS05G0316300 PROTEIN"/>
    <property type="match status" value="1"/>
</dbReference>
<proteinExistence type="predicted"/>
<dbReference type="eggNOG" id="ENOG502R60C">
    <property type="taxonomic scope" value="Eukaryota"/>
</dbReference>
<evidence type="ECO:0000313" key="2">
    <source>
        <dbReference type="EnsemblPlants" id="OBART05G11360.1"/>
    </source>
</evidence>
<dbReference type="EnsemblPlants" id="OBART05G11360.1">
    <property type="protein sequence ID" value="OBART05G11360.1"/>
    <property type="gene ID" value="OBART05G11360"/>
</dbReference>
<keyword evidence="3" id="KW-1185">Reference proteome</keyword>
<feature type="region of interest" description="Disordered" evidence="1">
    <location>
        <begin position="26"/>
        <end position="90"/>
    </location>
</feature>
<organism evidence="2">
    <name type="scientific">Oryza barthii</name>
    <dbReference type="NCBI Taxonomy" id="65489"/>
    <lineage>
        <taxon>Eukaryota</taxon>
        <taxon>Viridiplantae</taxon>
        <taxon>Streptophyta</taxon>
        <taxon>Embryophyta</taxon>
        <taxon>Tracheophyta</taxon>
        <taxon>Spermatophyta</taxon>
        <taxon>Magnoliopsida</taxon>
        <taxon>Liliopsida</taxon>
        <taxon>Poales</taxon>
        <taxon>Poaceae</taxon>
        <taxon>BOP clade</taxon>
        <taxon>Oryzoideae</taxon>
        <taxon>Oryzeae</taxon>
        <taxon>Oryzinae</taxon>
        <taxon>Oryza</taxon>
    </lineage>
</organism>
<feature type="region of interest" description="Disordered" evidence="1">
    <location>
        <begin position="188"/>
        <end position="315"/>
    </location>
</feature>
<feature type="compositionally biased region" description="Low complexity" evidence="1">
    <location>
        <begin position="295"/>
        <end position="315"/>
    </location>
</feature>
<accession>A0A0D3G5Y9</accession>
<evidence type="ECO:0000256" key="1">
    <source>
        <dbReference type="SAM" id="MobiDB-lite"/>
    </source>
</evidence>
<feature type="region of interest" description="Disordered" evidence="1">
    <location>
        <begin position="110"/>
        <end position="175"/>
    </location>
</feature>
<dbReference type="Gramene" id="OBART05G11360.1">
    <property type="protein sequence ID" value="OBART05G11360.1"/>
    <property type="gene ID" value="OBART05G11360"/>
</dbReference>
<reference evidence="2" key="1">
    <citation type="journal article" date="2009" name="Rice">
        <title>De Novo Next Generation Sequencing of Plant Genomes.</title>
        <authorList>
            <person name="Rounsley S."/>
            <person name="Marri P.R."/>
            <person name="Yu Y."/>
            <person name="He R."/>
            <person name="Sisneros N."/>
            <person name="Goicoechea J.L."/>
            <person name="Lee S.J."/>
            <person name="Angelova A."/>
            <person name="Kudrna D."/>
            <person name="Luo M."/>
            <person name="Affourtit J."/>
            <person name="Desany B."/>
            <person name="Knight J."/>
            <person name="Niazi F."/>
            <person name="Egholm M."/>
            <person name="Wing R.A."/>
        </authorList>
    </citation>
    <scope>NUCLEOTIDE SEQUENCE [LARGE SCALE GENOMIC DNA]</scope>
    <source>
        <strain evidence="2">cv. IRGC 105608</strain>
    </source>
</reference>
<name>A0A0D3G5Y9_9ORYZ</name>
<feature type="compositionally biased region" description="Gly residues" evidence="1">
    <location>
        <begin position="212"/>
        <end position="224"/>
    </location>
</feature>
<feature type="compositionally biased region" description="Low complexity" evidence="1">
    <location>
        <begin position="188"/>
        <end position="211"/>
    </location>
</feature>
<dbReference type="PaxDb" id="65489-OBART05G11360.1"/>
<sequence length="383" mass="38781">MTTKKKPLSSSPSTSVAKLLLRWRGRSKAAKDESIEFFSELRSSQPDRRGAASDHAGGGGAPDGRGKAKSAAPAAAGGDAGGGGKLLSTGTEKHDYDWLLTPPASPLWSPATSAAAGHHVSAAPPPSRLERASSAPYAKGNSRLPLTRRENGPPASRLSRSSSATSQLSTVAHAPGTVFSGRRTLSSASVSSINTASSTSVGSTPRGSPRGASGGSPTSGGGGRNKSTDTDAKRSLWQGAAARHLMAAARRDATPTTRRRGGLSSVASRSRLGITPAASSGDISATPTGRRSTPAKGRPAADAAAAASSPRVAAGDAFPSSRYDAMLLREDPRNLTWLHGCDDGEEIDGGDLVEASLESFDVPAGLSSTGLHGGKTLNFGANL</sequence>
<dbReference type="PANTHER" id="PTHR31949">
    <property type="entry name" value="GASTRIC MUCIN-LIKE PROTEIN"/>
    <property type="match status" value="1"/>
</dbReference>
<feature type="compositionally biased region" description="Low complexity" evidence="1">
    <location>
        <begin position="155"/>
        <end position="170"/>
    </location>
</feature>
<dbReference type="GO" id="GO:0043622">
    <property type="term" value="P:cortical microtubule organization"/>
    <property type="evidence" value="ECO:0007669"/>
    <property type="project" value="TreeGrafter"/>
</dbReference>
<protein>
    <submittedName>
        <fullName evidence="2">Uncharacterized protein</fullName>
    </submittedName>
</protein>
<dbReference type="AlphaFoldDB" id="A0A0D3G5Y9"/>
<reference evidence="2" key="2">
    <citation type="submission" date="2015-03" db="UniProtKB">
        <authorList>
            <consortium name="EnsemblPlants"/>
        </authorList>
    </citation>
    <scope>IDENTIFICATION</scope>
</reference>
<evidence type="ECO:0000313" key="3">
    <source>
        <dbReference type="Proteomes" id="UP000026960"/>
    </source>
</evidence>
<dbReference type="GO" id="GO:0055028">
    <property type="term" value="C:cortical microtubule"/>
    <property type="evidence" value="ECO:0007669"/>
    <property type="project" value="TreeGrafter"/>
</dbReference>
<dbReference type="HOGENOM" id="CLU_722360_0_0_1"/>
<dbReference type="Proteomes" id="UP000026960">
    <property type="component" value="Chromosome 5"/>
</dbReference>